<organism evidence="2 3">
    <name type="scientific">Sphingomonas tabacisoli</name>
    <dbReference type="NCBI Taxonomy" id="2249466"/>
    <lineage>
        <taxon>Bacteria</taxon>
        <taxon>Pseudomonadati</taxon>
        <taxon>Pseudomonadota</taxon>
        <taxon>Alphaproteobacteria</taxon>
        <taxon>Sphingomonadales</taxon>
        <taxon>Sphingomonadaceae</taxon>
        <taxon>Sphingomonas</taxon>
    </lineage>
</organism>
<keyword evidence="3" id="KW-1185">Reference proteome</keyword>
<evidence type="ECO:0000313" key="3">
    <source>
        <dbReference type="Proteomes" id="UP001597115"/>
    </source>
</evidence>
<dbReference type="Gene3D" id="3.10.450.50">
    <property type="match status" value="1"/>
</dbReference>
<dbReference type="InterPro" id="IPR032710">
    <property type="entry name" value="NTF2-like_dom_sf"/>
</dbReference>
<comment type="caution">
    <text evidence="2">The sequence shown here is derived from an EMBL/GenBank/DDBJ whole genome shotgun (WGS) entry which is preliminary data.</text>
</comment>
<evidence type="ECO:0008006" key="4">
    <source>
        <dbReference type="Google" id="ProtNLM"/>
    </source>
</evidence>
<accession>A0ABW4I068</accession>
<keyword evidence="1" id="KW-0732">Signal</keyword>
<evidence type="ECO:0000313" key="2">
    <source>
        <dbReference type="EMBL" id="MFD1610489.1"/>
    </source>
</evidence>
<dbReference type="SUPFAM" id="SSF54427">
    <property type="entry name" value="NTF2-like"/>
    <property type="match status" value="1"/>
</dbReference>
<dbReference type="RefSeq" id="WP_380886197.1">
    <property type="nucleotide sequence ID" value="NZ_JBHUDY010000001.1"/>
</dbReference>
<feature type="signal peptide" evidence="1">
    <location>
        <begin position="1"/>
        <end position="20"/>
    </location>
</feature>
<gene>
    <name evidence="2" type="ORF">ACFSCW_01585</name>
</gene>
<name>A0ABW4I068_9SPHN</name>
<evidence type="ECO:0000256" key="1">
    <source>
        <dbReference type="SAM" id="SignalP"/>
    </source>
</evidence>
<feature type="chain" id="PRO_5046636680" description="DUF4440 domain-containing protein" evidence="1">
    <location>
        <begin position="21"/>
        <end position="291"/>
    </location>
</feature>
<dbReference type="Proteomes" id="UP001597115">
    <property type="component" value="Unassembled WGS sequence"/>
</dbReference>
<sequence>MRHLLFCALALAVPAAPALARPSPAAAAQSAYLDLIAADRGWSEQARGKDLVSALAAMMDKDAVLVSGGAPDLIRGAEAIRARLAAKPENATSAVEWTPLGGGISADGTHGFTYGAMTVRPKDGAPQPLKYLAYWVKRPEGWRVFGYKRLGMKEGLSLAPGNPILAWGGKRDGDAGATLKASEGAFSAEAQKIGLRAAFQKWGRPDSINLGTGEGITIGARAIGEGVGPAEPVSSVTWAADEVMVAPSGDMGLSYGLLHVNNPKPDGPRTIPFFTIWARPAPGDPWRYVAE</sequence>
<proteinExistence type="predicted"/>
<protein>
    <recommendedName>
        <fullName evidence="4">DUF4440 domain-containing protein</fullName>
    </recommendedName>
</protein>
<reference evidence="3" key="1">
    <citation type="journal article" date="2019" name="Int. J. Syst. Evol. Microbiol.">
        <title>The Global Catalogue of Microorganisms (GCM) 10K type strain sequencing project: providing services to taxonomists for standard genome sequencing and annotation.</title>
        <authorList>
            <consortium name="The Broad Institute Genomics Platform"/>
            <consortium name="The Broad Institute Genome Sequencing Center for Infectious Disease"/>
            <person name="Wu L."/>
            <person name="Ma J."/>
        </authorList>
    </citation>
    <scope>NUCLEOTIDE SEQUENCE [LARGE SCALE GENOMIC DNA]</scope>
    <source>
        <strain evidence="3">CGMCC 1.16275</strain>
    </source>
</reference>
<dbReference type="EMBL" id="JBHUDY010000001">
    <property type="protein sequence ID" value="MFD1610489.1"/>
    <property type="molecule type" value="Genomic_DNA"/>
</dbReference>